<evidence type="ECO:0000313" key="8">
    <source>
        <dbReference type="Proteomes" id="UP000799764"/>
    </source>
</evidence>
<dbReference type="InterPro" id="IPR005103">
    <property type="entry name" value="AA9_LPMO"/>
</dbReference>
<dbReference type="OrthoDB" id="4849160at2759"/>
<gene>
    <name evidence="7" type="ORF">P171DRAFT_363642</name>
</gene>
<evidence type="ECO:0000256" key="4">
    <source>
        <dbReference type="ARBA" id="ARBA00023157"/>
    </source>
</evidence>
<sequence length="255" mass="27280">MYTVALLTVVAALFEAASAHGTFVTSVTNNDVVTKSSDPVWYYHVQNGQPRPVTAGWDSLNQDLGFVSPDAFTSADINCHKSTLAGQTYVNVKAGDTINFFWNTWPDSHKGPIISYIAPCNGECTSLSPSSLKWSKISQAGLLTATPGNIGIWATDNLMKNNFTAPSVILKNLKAGNYVVRYEIIVLHAAGTDNGAQIYPQCLNLKVSGSGTVARTSGVAGTSLYKRTDPGIRVNLFNSLASYTIPGPELWTAAN</sequence>
<keyword evidence="8" id="KW-1185">Reference proteome</keyword>
<dbReference type="InterPro" id="IPR049892">
    <property type="entry name" value="AA9"/>
</dbReference>
<name>A0A9P4PGX3_9PLEO</name>
<feature type="domain" description="Auxiliary Activity family 9 catalytic" evidence="6">
    <location>
        <begin position="23"/>
        <end position="241"/>
    </location>
</feature>
<feature type="chain" id="PRO_5040470581" evidence="5">
    <location>
        <begin position="20"/>
        <end position="255"/>
    </location>
</feature>
<dbReference type="CDD" id="cd21175">
    <property type="entry name" value="LPMO_AA9"/>
    <property type="match status" value="1"/>
</dbReference>
<keyword evidence="7" id="KW-0503">Monooxygenase</keyword>
<comment type="caution">
    <text evidence="7">The sequence shown here is derived from an EMBL/GenBank/DDBJ whole genome shotgun (WGS) entry which is preliminary data.</text>
</comment>
<dbReference type="GO" id="GO:0005576">
    <property type="term" value="C:extracellular region"/>
    <property type="evidence" value="ECO:0007669"/>
    <property type="project" value="UniProtKB-SubCell"/>
</dbReference>
<evidence type="ECO:0000313" key="7">
    <source>
        <dbReference type="EMBL" id="KAF2442769.1"/>
    </source>
</evidence>
<protein>
    <submittedName>
        <fullName evidence="7">Lytic polysaccharide monooxygenase</fullName>
    </submittedName>
</protein>
<keyword evidence="5" id="KW-0732">Signal</keyword>
<reference evidence="7" key="1">
    <citation type="journal article" date="2020" name="Stud. Mycol.">
        <title>101 Dothideomycetes genomes: a test case for predicting lifestyles and emergence of pathogens.</title>
        <authorList>
            <person name="Haridas S."/>
            <person name="Albert R."/>
            <person name="Binder M."/>
            <person name="Bloem J."/>
            <person name="Labutti K."/>
            <person name="Salamov A."/>
            <person name="Andreopoulos B."/>
            <person name="Baker S."/>
            <person name="Barry K."/>
            <person name="Bills G."/>
            <person name="Bluhm B."/>
            <person name="Cannon C."/>
            <person name="Castanera R."/>
            <person name="Culley D."/>
            <person name="Daum C."/>
            <person name="Ezra D."/>
            <person name="Gonzalez J."/>
            <person name="Henrissat B."/>
            <person name="Kuo A."/>
            <person name="Liang C."/>
            <person name="Lipzen A."/>
            <person name="Lutzoni F."/>
            <person name="Magnuson J."/>
            <person name="Mondo S."/>
            <person name="Nolan M."/>
            <person name="Ohm R."/>
            <person name="Pangilinan J."/>
            <person name="Park H.-J."/>
            <person name="Ramirez L."/>
            <person name="Alfaro M."/>
            <person name="Sun H."/>
            <person name="Tritt A."/>
            <person name="Yoshinaga Y."/>
            <person name="Zwiers L.-H."/>
            <person name="Turgeon B."/>
            <person name="Goodwin S."/>
            <person name="Spatafora J."/>
            <person name="Crous P."/>
            <person name="Grigoriev I."/>
        </authorList>
    </citation>
    <scope>NUCLEOTIDE SEQUENCE</scope>
    <source>
        <strain evidence="7">CBS 690.94</strain>
    </source>
</reference>
<dbReference type="Pfam" id="PF03443">
    <property type="entry name" value="AA9"/>
    <property type="match status" value="1"/>
</dbReference>
<dbReference type="Gene3D" id="2.70.50.70">
    <property type="match status" value="1"/>
</dbReference>
<proteinExistence type="predicted"/>
<comment type="subcellular location">
    <subcellularLocation>
        <location evidence="2">Secreted</location>
    </subcellularLocation>
</comment>
<evidence type="ECO:0000259" key="6">
    <source>
        <dbReference type="Pfam" id="PF03443"/>
    </source>
</evidence>
<keyword evidence="7" id="KW-0560">Oxidoreductase</keyword>
<keyword evidence="3" id="KW-0964">Secreted</keyword>
<evidence type="ECO:0000256" key="3">
    <source>
        <dbReference type="ARBA" id="ARBA00022525"/>
    </source>
</evidence>
<organism evidence="7 8">
    <name type="scientific">Karstenula rhodostoma CBS 690.94</name>
    <dbReference type="NCBI Taxonomy" id="1392251"/>
    <lineage>
        <taxon>Eukaryota</taxon>
        <taxon>Fungi</taxon>
        <taxon>Dikarya</taxon>
        <taxon>Ascomycota</taxon>
        <taxon>Pezizomycotina</taxon>
        <taxon>Dothideomycetes</taxon>
        <taxon>Pleosporomycetidae</taxon>
        <taxon>Pleosporales</taxon>
        <taxon>Massarineae</taxon>
        <taxon>Didymosphaeriaceae</taxon>
        <taxon>Karstenula</taxon>
    </lineage>
</organism>
<comment type="cofactor">
    <cofactor evidence="1">
        <name>Cu(2+)</name>
        <dbReference type="ChEBI" id="CHEBI:29036"/>
    </cofactor>
</comment>
<dbReference type="PANTHER" id="PTHR33353:SF34">
    <property type="entry name" value="ENDO-BETA-1,4-GLUCANASE D"/>
    <property type="match status" value="1"/>
</dbReference>
<evidence type="ECO:0000256" key="2">
    <source>
        <dbReference type="ARBA" id="ARBA00004613"/>
    </source>
</evidence>
<keyword evidence="4" id="KW-1015">Disulfide bond</keyword>
<dbReference type="GO" id="GO:0004497">
    <property type="term" value="F:monooxygenase activity"/>
    <property type="evidence" value="ECO:0007669"/>
    <property type="project" value="UniProtKB-KW"/>
</dbReference>
<dbReference type="AlphaFoldDB" id="A0A9P4PGX3"/>
<dbReference type="Proteomes" id="UP000799764">
    <property type="component" value="Unassembled WGS sequence"/>
</dbReference>
<dbReference type="PANTHER" id="PTHR33353">
    <property type="entry name" value="PUTATIVE (AFU_ORTHOLOGUE AFUA_1G12560)-RELATED"/>
    <property type="match status" value="1"/>
</dbReference>
<evidence type="ECO:0000256" key="1">
    <source>
        <dbReference type="ARBA" id="ARBA00001973"/>
    </source>
</evidence>
<evidence type="ECO:0000256" key="5">
    <source>
        <dbReference type="SAM" id="SignalP"/>
    </source>
</evidence>
<accession>A0A9P4PGX3</accession>
<dbReference type="EMBL" id="MU001503">
    <property type="protein sequence ID" value="KAF2442769.1"/>
    <property type="molecule type" value="Genomic_DNA"/>
</dbReference>
<feature type="signal peptide" evidence="5">
    <location>
        <begin position="1"/>
        <end position="19"/>
    </location>
</feature>